<dbReference type="PANTHER" id="PTHR47823">
    <property type="entry name" value="ION_TRANS DOMAIN-CONTAINING PROTEIN"/>
    <property type="match status" value="1"/>
</dbReference>
<organism evidence="3 5">
    <name type="scientific">Legionella gratiana</name>
    <dbReference type="NCBI Taxonomy" id="45066"/>
    <lineage>
        <taxon>Bacteria</taxon>
        <taxon>Pseudomonadati</taxon>
        <taxon>Pseudomonadota</taxon>
        <taxon>Gammaproteobacteria</taxon>
        <taxon>Legionellales</taxon>
        <taxon>Legionellaceae</taxon>
        <taxon>Legionella</taxon>
    </lineage>
</organism>
<accession>A0A378JCM4</accession>
<reference evidence="2 4" key="1">
    <citation type="submission" date="2015-11" db="EMBL/GenBank/DDBJ databases">
        <title>Genomic analysis of 38 Legionella species identifies large and diverse effector repertoires.</title>
        <authorList>
            <person name="Burstein D."/>
            <person name="Amaro F."/>
            <person name="Zusman T."/>
            <person name="Lifshitz Z."/>
            <person name="Cohen O."/>
            <person name="Gilbert J.A."/>
            <person name="Pupko T."/>
            <person name="Shuman H.A."/>
            <person name="Segal G."/>
        </authorList>
    </citation>
    <scope>NUCLEOTIDE SEQUENCE [LARGE SCALE GENOMIC DNA]</scope>
    <source>
        <strain evidence="2 4">Lyon 8420412</strain>
    </source>
</reference>
<dbReference type="SUPFAM" id="SSF51206">
    <property type="entry name" value="cAMP-binding domain-like"/>
    <property type="match status" value="1"/>
</dbReference>
<keyword evidence="4" id="KW-1185">Reference proteome</keyword>
<dbReference type="AlphaFoldDB" id="A0A378JCM4"/>
<evidence type="ECO:0000313" key="3">
    <source>
        <dbReference type="EMBL" id="STX45634.1"/>
    </source>
</evidence>
<evidence type="ECO:0000313" key="2">
    <source>
        <dbReference type="EMBL" id="KTD09152.1"/>
    </source>
</evidence>
<dbReference type="PROSITE" id="PS50042">
    <property type="entry name" value="CNMP_BINDING_3"/>
    <property type="match status" value="1"/>
</dbReference>
<evidence type="ECO:0000313" key="5">
    <source>
        <dbReference type="Proteomes" id="UP000254476"/>
    </source>
</evidence>
<proteinExistence type="predicted"/>
<dbReference type="SMART" id="SM00100">
    <property type="entry name" value="cNMP"/>
    <property type="match status" value="1"/>
</dbReference>
<dbReference type="Pfam" id="PF00027">
    <property type="entry name" value="cNMP_binding"/>
    <property type="match status" value="1"/>
</dbReference>
<dbReference type="STRING" id="45066.Lgra_2387"/>
<gene>
    <name evidence="2" type="ORF">Lgra_2387</name>
    <name evidence="3" type="ORF">NCTC12388_02376</name>
</gene>
<evidence type="ECO:0000259" key="1">
    <source>
        <dbReference type="PROSITE" id="PS50042"/>
    </source>
</evidence>
<dbReference type="CDD" id="cd00038">
    <property type="entry name" value="CAP_ED"/>
    <property type="match status" value="1"/>
</dbReference>
<name>A0A378JCM4_9GAMM</name>
<dbReference type="RefSeq" id="WP_058499505.1">
    <property type="nucleotide sequence ID" value="NZ_CAAAHW010000029.1"/>
</dbReference>
<dbReference type="Proteomes" id="UP000254476">
    <property type="component" value="Unassembled WGS sequence"/>
</dbReference>
<protein>
    <submittedName>
        <fullName evidence="3">cAMP/cGMP binding protein</fullName>
    </submittedName>
</protein>
<dbReference type="PANTHER" id="PTHR47823:SF9">
    <property type="entry name" value="CHROMOSOME UNDETERMINED SCAFFOLD_10, WHOLE GENOME SHOTGUN SEQUENCE"/>
    <property type="match status" value="1"/>
</dbReference>
<evidence type="ECO:0000313" key="4">
    <source>
        <dbReference type="Proteomes" id="UP000054691"/>
    </source>
</evidence>
<dbReference type="InterPro" id="IPR000595">
    <property type="entry name" value="cNMP-bd_dom"/>
</dbReference>
<feature type="domain" description="Cyclic nucleotide-binding" evidence="1">
    <location>
        <begin position="11"/>
        <end position="116"/>
    </location>
</feature>
<dbReference type="EMBL" id="UGOB01000001">
    <property type="protein sequence ID" value="STX45634.1"/>
    <property type="molecule type" value="Genomic_DNA"/>
</dbReference>
<dbReference type="EMBL" id="LNYE01000023">
    <property type="protein sequence ID" value="KTD09152.1"/>
    <property type="molecule type" value="Genomic_DNA"/>
</dbReference>
<dbReference type="InterPro" id="IPR018490">
    <property type="entry name" value="cNMP-bd_dom_sf"/>
</dbReference>
<dbReference type="InterPro" id="IPR014710">
    <property type="entry name" value="RmlC-like_jellyroll"/>
</dbReference>
<dbReference type="Proteomes" id="UP000054691">
    <property type="component" value="Unassembled WGS sequence"/>
</dbReference>
<dbReference type="Gene3D" id="2.60.120.10">
    <property type="entry name" value="Jelly Rolls"/>
    <property type="match status" value="1"/>
</dbReference>
<reference evidence="3 5" key="2">
    <citation type="submission" date="2018-06" db="EMBL/GenBank/DDBJ databases">
        <authorList>
            <consortium name="Pathogen Informatics"/>
            <person name="Doyle S."/>
        </authorList>
    </citation>
    <scope>NUCLEOTIDE SEQUENCE [LARGE SCALE GENOMIC DNA]</scope>
    <source>
        <strain evidence="3 5">NCTC12388</strain>
    </source>
</reference>
<sequence>MEEFDLHNCSLFRGVDEEYIDEFLASGDLVELRQGEFLFHQNEIGDAMYIVEQGELQVILDEGMAESNSQKTRIIGTRERGALIGELCVFGQQKRSASVKALVDSRLLKIEGEDFRIRIYSKELDALLISYNIAKVLSEHLSTTNTLLTSYLPFKGR</sequence>
<dbReference type="OrthoDB" id="6881322at2"/>